<proteinExistence type="predicted"/>
<accession>A0A833Z2X4</accession>
<gene>
    <name evidence="1" type="ORF">HJG60_001523</name>
</gene>
<evidence type="ECO:0000313" key="2">
    <source>
        <dbReference type="Proteomes" id="UP000664940"/>
    </source>
</evidence>
<name>A0A833Z2X4_9CHIR</name>
<sequence>MPAARMSPRRRCLLSGSGERVLLVASLQVSQMKTSSTSLSPLVSPSSWSWMRTCVPSGLTSSWATRRLSKQPLRK</sequence>
<organism evidence="1 2">
    <name type="scientific">Phyllostomus discolor</name>
    <name type="common">pale spear-nosed bat</name>
    <dbReference type="NCBI Taxonomy" id="89673"/>
    <lineage>
        <taxon>Eukaryota</taxon>
        <taxon>Metazoa</taxon>
        <taxon>Chordata</taxon>
        <taxon>Craniata</taxon>
        <taxon>Vertebrata</taxon>
        <taxon>Euteleostomi</taxon>
        <taxon>Mammalia</taxon>
        <taxon>Eutheria</taxon>
        <taxon>Laurasiatheria</taxon>
        <taxon>Chiroptera</taxon>
        <taxon>Yangochiroptera</taxon>
        <taxon>Phyllostomidae</taxon>
        <taxon>Phyllostominae</taxon>
        <taxon>Phyllostomus</taxon>
    </lineage>
</organism>
<evidence type="ECO:0000313" key="1">
    <source>
        <dbReference type="EMBL" id="KAF6085418.1"/>
    </source>
</evidence>
<reference evidence="1 2" key="1">
    <citation type="journal article" date="2020" name="Nature">
        <title>Six reference-quality genomes reveal evolution of bat adaptations.</title>
        <authorList>
            <person name="Jebb D."/>
            <person name="Huang Z."/>
            <person name="Pippel M."/>
            <person name="Hughes G.M."/>
            <person name="Lavrichenko K."/>
            <person name="Devanna P."/>
            <person name="Winkler S."/>
            <person name="Jermiin L.S."/>
            <person name="Skirmuntt E.C."/>
            <person name="Katzourakis A."/>
            <person name="Burkitt-Gray L."/>
            <person name="Ray D.A."/>
            <person name="Sullivan K.A.M."/>
            <person name="Roscito J.G."/>
            <person name="Kirilenko B.M."/>
            <person name="Davalos L.M."/>
            <person name="Corthals A.P."/>
            <person name="Power M.L."/>
            <person name="Jones G."/>
            <person name="Ransome R.D."/>
            <person name="Dechmann D.K.N."/>
            <person name="Locatelli A.G."/>
            <person name="Puechmaille S.J."/>
            <person name="Fedrigo O."/>
            <person name="Jarvis E.D."/>
            <person name="Hiller M."/>
            <person name="Vernes S.C."/>
            <person name="Myers E.W."/>
            <person name="Teeling E.C."/>
        </authorList>
    </citation>
    <scope>NUCLEOTIDE SEQUENCE [LARGE SCALE GENOMIC DNA]</scope>
    <source>
        <tissue evidence="1">Muscle</tissue>
    </source>
</reference>
<dbReference type="AlphaFoldDB" id="A0A833Z2X4"/>
<comment type="caution">
    <text evidence="1">The sequence shown here is derived from an EMBL/GenBank/DDBJ whole genome shotgun (WGS) entry which is preliminary data.</text>
</comment>
<dbReference type="Proteomes" id="UP000664940">
    <property type="component" value="Unassembled WGS sequence"/>
</dbReference>
<protein>
    <submittedName>
        <fullName evidence="1">Bisphosphoglycerate mutase</fullName>
    </submittedName>
</protein>
<dbReference type="EMBL" id="JABVXQ010000011">
    <property type="protein sequence ID" value="KAF6085418.1"/>
    <property type="molecule type" value="Genomic_DNA"/>
</dbReference>